<dbReference type="AlphaFoldDB" id="A0A846RVE0"/>
<name>A0A846RVE0_9MICO</name>
<keyword evidence="3" id="KW-0133">Cell shape</keyword>
<dbReference type="GO" id="GO:0016755">
    <property type="term" value="F:aminoacyltransferase activity"/>
    <property type="evidence" value="ECO:0007669"/>
    <property type="project" value="InterPro"/>
</dbReference>
<comment type="similarity">
    <text evidence="1">Belongs to the FemABX family.</text>
</comment>
<keyword evidence="5" id="KW-0012">Acyltransferase</keyword>
<dbReference type="PROSITE" id="PS51191">
    <property type="entry name" value="FEMABX"/>
    <property type="match status" value="1"/>
</dbReference>
<dbReference type="InterPro" id="IPR016181">
    <property type="entry name" value="Acyl_CoA_acyltransferase"/>
</dbReference>
<dbReference type="PANTHER" id="PTHR36174:SF1">
    <property type="entry name" value="LIPID II:GLYCINE GLYCYLTRANSFERASE"/>
    <property type="match status" value="1"/>
</dbReference>
<protein>
    <recommendedName>
        <fullName evidence="8">BioF2-like acetyltransferase domain-containing protein</fullName>
    </recommendedName>
</protein>
<keyword evidence="2" id="KW-0808">Transferase</keyword>
<dbReference type="InterPro" id="IPR050644">
    <property type="entry name" value="PG_Glycine_Bridge_Synth"/>
</dbReference>
<keyword evidence="6" id="KW-0961">Cell wall biogenesis/degradation</keyword>
<evidence type="ECO:0000256" key="2">
    <source>
        <dbReference type="ARBA" id="ARBA00022679"/>
    </source>
</evidence>
<dbReference type="GO" id="GO:0009252">
    <property type="term" value="P:peptidoglycan biosynthetic process"/>
    <property type="evidence" value="ECO:0007669"/>
    <property type="project" value="UniProtKB-KW"/>
</dbReference>
<feature type="compositionally biased region" description="Gly residues" evidence="7">
    <location>
        <begin position="74"/>
        <end position="89"/>
    </location>
</feature>
<dbReference type="PANTHER" id="PTHR36174">
    <property type="entry name" value="LIPID II:GLYCINE GLYCYLTRANSFERASE"/>
    <property type="match status" value="1"/>
</dbReference>
<evidence type="ECO:0000256" key="3">
    <source>
        <dbReference type="ARBA" id="ARBA00022960"/>
    </source>
</evidence>
<dbReference type="InterPro" id="IPR003447">
    <property type="entry name" value="FEMABX"/>
</dbReference>
<sequence length="393" mass="44122">MSARLQLLDGGREADRHTWIDLWAASPMQSPFAHPEVCRLLGPAEAKLMAAVWTEGRGRILYPFFLRRIEGARGTGSRGTGTRGTGTIGGDRRRDEPGGDYDLNDIVTPYGYGGPLQWGLADPARSGAAFWDEFDTWAHEHRVVSEFVRCSLFTEQLLPYPGRLRERQTNFIRSLDMPVEELWSGVSSKVRRNVRRAVSEGVEVVVDTEGRLIDEFLRIYLATMDRRSSADWYRFDRSFFDSLHAALPGRFVYVFAQHEGRLISADLILNGGDTSYYFLGGTDDAAYSVRPNDFVKWEVMSWLRRAGYRHYVLGGGVSAGDGLERYKRGFAPNGGVTFLTGERVFAAPVYERLTAARSQKLADNGVDADEGFFPAYRQGGDLPTDSELEFVRI</sequence>
<evidence type="ECO:0000256" key="6">
    <source>
        <dbReference type="ARBA" id="ARBA00023316"/>
    </source>
</evidence>
<keyword evidence="4" id="KW-0573">Peptidoglycan synthesis</keyword>
<dbReference type="GO" id="GO:0071555">
    <property type="term" value="P:cell wall organization"/>
    <property type="evidence" value="ECO:0007669"/>
    <property type="project" value="UniProtKB-KW"/>
</dbReference>
<evidence type="ECO:0000313" key="10">
    <source>
        <dbReference type="Proteomes" id="UP000576792"/>
    </source>
</evidence>
<dbReference type="Pfam" id="PF13480">
    <property type="entry name" value="Acetyltransf_6"/>
    <property type="match status" value="1"/>
</dbReference>
<evidence type="ECO:0000256" key="1">
    <source>
        <dbReference type="ARBA" id="ARBA00009943"/>
    </source>
</evidence>
<dbReference type="Proteomes" id="UP000576792">
    <property type="component" value="Unassembled WGS sequence"/>
</dbReference>
<feature type="region of interest" description="Disordered" evidence="7">
    <location>
        <begin position="74"/>
        <end position="100"/>
    </location>
</feature>
<dbReference type="InterPro" id="IPR038740">
    <property type="entry name" value="BioF2-like_GNAT_dom"/>
</dbReference>
<accession>A0A846RVE0</accession>
<comment type="caution">
    <text evidence="9">The sequence shown here is derived from an EMBL/GenBank/DDBJ whole genome shotgun (WGS) entry which is preliminary data.</text>
</comment>
<dbReference type="GO" id="GO:0008360">
    <property type="term" value="P:regulation of cell shape"/>
    <property type="evidence" value="ECO:0007669"/>
    <property type="project" value="UniProtKB-KW"/>
</dbReference>
<feature type="domain" description="BioF2-like acetyltransferase" evidence="8">
    <location>
        <begin position="188"/>
        <end position="328"/>
    </location>
</feature>
<keyword evidence="10" id="KW-1185">Reference proteome</keyword>
<evidence type="ECO:0000259" key="8">
    <source>
        <dbReference type="Pfam" id="PF13480"/>
    </source>
</evidence>
<evidence type="ECO:0000256" key="5">
    <source>
        <dbReference type="ARBA" id="ARBA00023315"/>
    </source>
</evidence>
<dbReference type="SUPFAM" id="SSF55729">
    <property type="entry name" value="Acyl-CoA N-acyltransferases (Nat)"/>
    <property type="match status" value="1"/>
</dbReference>
<gene>
    <name evidence="9" type="ORF">BKA07_000971</name>
</gene>
<evidence type="ECO:0000313" key="9">
    <source>
        <dbReference type="EMBL" id="NJC55936.1"/>
    </source>
</evidence>
<reference evidence="9 10" key="1">
    <citation type="submission" date="2020-03" db="EMBL/GenBank/DDBJ databases">
        <title>Sequencing the genomes of 1000 actinobacteria strains.</title>
        <authorList>
            <person name="Klenk H.-P."/>
        </authorList>
    </citation>
    <scope>NUCLEOTIDE SEQUENCE [LARGE SCALE GENOMIC DNA]</scope>
    <source>
        <strain evidence="9 10">DSM 18964</strain>
    </source>
</reference>
<evidence type="ECO:0000256" key="7">
    <source>
        <dbReference type="SAM" id="MobiDB-lite"/>
    </source>
</evidence>
<dbReference type="Gene3D" id="3.40.630.30">
    <property type="match status" value="1"/>
</dbReference>
<proteinExistence type="inferred from homology"/>
<dbReference type="EMBL" id="JAATJN010000001">
    <property type="protein sequence ID" value="NJC55936.1"/>
    <property type="molecule type" value="Genomic_DNA"/>
</dbReference>
<dbReference type="RefSeq" id="WP_167949891.1">
    <property type="nucleotide sequence ID" value="NZ_BAAAPQ010000026.1"/>
</dbReference>
<evidence type="ECO:0000256" key="4">
    <source>
        <dbReference type="ARBA" id="ARBA00022984"/>
    </source>
</evidence>
<organism evidence="9 10">
    <name type="scientific">Brevibacterium marinum</name>
    <dbReference type="NCBI Taxonomy" id="418643"/>
    <lineage>
        <taxon>Bacteria</taxon>
        <taxon>Bacillati</taxon>
        <taxon>Actinomycetota</taxon>
        <taxon>Actinomycetes</taxon>
        <taxon>Micrococcales</taxon>
        <taxon>Brevibacteriaceae</taxon>
        <taxon>Brevibacterium</taxon>
    </lineage>
</organism>